<proteinExistence type="predicted"/>
<dbReference type="InterPro" id="IPR006944">
    <property type="entry name" value="Phage/GTA_portal"/>
</dbReference>
<name>A0A5B8ISV9_9RHOB</name>
<keyword evidence="2" id="KW-1185">Reference proteome</keyword>
<dbReference type="KEGG" id="lit:FPZ52_06550"/>
<dbReference type="Proteomes" id="UP000318483">
    <property type="component" value="Chromosome"/>
</dbReference>
<accession>A0A5B8ISV9</accession>
<dbReference type="OrthoDB" id="7605001at2"/>
<reference evidence="1 2" key="1">
    <citation type="submission" date="2019-07" db="EMBL/GenBank/DDBJ databases">
        <title>Litoreibacter alkalisoli sp. nov., isolated from saline-alkaline soil.</title>
        <authorList>
            <person name="Wang S."/>
            <person name="Xu L."/>
            <person name="Xing Y.-T."/>
            <person name="Sun J.-Q."/>
        </authorList>
    </citation>
    <scope>NUCLEOTIDE SEQUENCE [LARGE SCALE GENOMIC DNA]</scope>
    <source>
        <strain evidence="1 2">LN3S51</strain>
    </source>
</reference>
<sequence length="352" mass="37444">MFNFFKRNKPEPEETRSISAGGFTAQVMGAREAYISGQSGLGELTATVQSAVSLWENALSAADVEGTDLITRRDMALAARSLALRGEAIFYIGDDGLLPASDWELSTRNGKPHAYRLSLYETGGSYSVTALAAEVIHLRIGADPVAPFYGVSPLRRASLSADLLHTLETALAEVYGNAPLGSSVLPFPESPETDLEVLASGFRGRRGRVMLRESVQAAAAGGAAPAQDWSPNDLSPHIDRTMVTENLKAAKGAILNVYGVLPALVADNAQGPLVREAQRHLVQWTLQPIAMCIAEELTEKLGTTVEIDTARPLQAFDAGGRARAAATIVQAMAMAKEAGVDPDAAMKLVDWD</sequence>
<dbReference type="AlphaFoldDB" id="A0A5B8ISV9"/>
<evidence type="ECO:0000313" key="2">
    <source>
        <dbReference type="Proteomes" id="UP000318483"/>
    </source>
</evidence>
<dbReference type="RefSeq" id="WP_146364701.1">
    <property type="nucleotide sequence ID" value="NZ_CP042261.1"/>
</dbReference>
<gene>
    <name evidence="1" type="ORF">FPZ52_06550</name>
</gene>
<evidence type="ECO:0000313" key="1">
    <source>
        <dbReference type="EMBL" id="QDY69322.1"/>
    </source>
</evidence>
<dbReference type="Pfam" id="PF04860">
    <property type="entry name" value="Phage_portal"/>
    <property type="match status" value="1"/>
</dbReference>
<dbReference type="EMBL" id="CP042261">
    <property type="protein sequence ID" value="QDY69322.1"/>
    <property type="molecule type" value="Genomic_DNA"/>
</dbReference>
<protein>
    <submittedName>
        <fullName evidence="1">Phage portal protein</fullName>
    </submittedName>
</protein>
<organism evidence="1 2">
    <name type="scientific">Qingshengfaniella alkalisoli</name>
    <dbReference type="NCBI Taxonomy" id="2599296"/>
    <lineage>
        <taxon>Bacteria</taxon>
        <taxon>Pseudomonadati</taxon>
        <taxon>Pseudomonadota</taxon>
        <taxon>Alphaproteobacteria</taxon>
        <taxon>Rhodobacterales</taxon>
        <taxon>Paracoccaceae</taxon>
        <taxon>Qingshengfaniella</taxon>
    </lineage>
</organism>